<dbReference type="OrthoDB" id="6255506at2759"/>
<name>A0A077WJI5_9FUNG</name>
<dbReference type="InterPro" id="IPR040218">
    <property type="entry name" value="SLC7A6OS"/>
</dbReference>
<evidence type="ECO:0000256" key="8">
    <source>
        <dbReference type="ARBA" id="ARBA00022927"/>
    </source>
</evidence>
<dbReference type="GO" id="GO:0015031">
    <property type="term" value="P:protein transport"/>
    <property type="evidence" value="ECO:0007669"/>
    <property type="project" value="UniProtKB-KW"/>
</dbReference>
<evidence type="ECO:0000256" key="7">
    <source>
        <dbReference type="ARBA" id="ARBA00022490"/>
    </source>
</evidence>
<comment type="function">
    <text evidence="1">Directs RNA polymerase II nuclear import.</text>
</comment>
<sequence>MEAPPLTLLRIKRKRTEEPLDALLVQTQANEKRPRKENDKALSVSSSALPTFFRLAETVEEKGFKNAADAQKLKDRIALRVNRIPETVQERKDRLMQQNMNTIREARYRVVQKNRNSAHMPDMDMFNMYEAVREDEHPKAPKLFPDEDNADDEDIMCNFIPMVKEYLTLNDRKQEEEDDYVYDVYYQDNSESGAFKDLTIGSLIWFNDETQYMNDESDSEAADFDDEDSNAEDFYQNDYPDEESDEEFEEQYGYSSGDDDDHHYY</sequence>
<dbReference type="PANTHER" id="PTHR31196:SF2">
    <property type="entry name" value="RNA POLYMERASE II NUCLEAR LOCALIZATION PROTEIN SLC7A6OS-RELATED"/>
    <property type="match status" value="1"/>
</dbReference>
<evidence type="ECO:0000256" key="5">
    <source>
        <dbReference type="ARBA" id="ARBA00017036"/>
    </source>
</evidence>
<dbReference type="Pfam" id="PF08574">
    <property type="entry name" value="Iwr1"/>
    <property type="match status" value="1"/>
</dbReference>
<proteinExistence type="inferred from homology"/>
<dbReference type="PANTHER" id="PTHR31196">
    <property type="entry name" value="RNA POLYMERASE II NUCLEAR LOCALIZATION PROTEIN SLC7A6OS-RELATED"/>
    <property type="match status" value="1"/>
</dbReference>
<feature type="domain" description="Transcription factor Iwr1" evidence="11">
    <location>
        <begin position="178"/>
        <end position="243"/>
    </location>
</feature>
<keyword evidence="9" id="KW-0539">Nucleus</keyword>
<evidence type="ECO:0000256" key="6">
    <source>
        <dbReference type="ARBA" id="ARBA00022448"/>
    </source>
</evidence>
<evidence type="ECO:0000256" key="4">
    <source>
        <dbReference type="ARBA" id="ARBA00010218"/>
    </source>
</evidence>
<comment type="similarity">
    <text evidence="4">Belongs to the IWR1/SLC7A6OS family.</text>
</comment>
<evidence type="ECO:0000256" key="3">
    <source>
        <dbReference type="ARBA" id="ARBA00004496"/>
    </source>
</evidence>
<evidence type="ECO:0000256" key="1">
    <source>
        <dbReference type="ARBA" id="ARBA00003202"/>
    </source>
</evidence>
<evidence type="ECO:0000256" key="2">
    <source>
        <dbReference type="ARBA" id="ARBA00004123"/>
    </source>
</evidence>
<evidence type="ECO:0000256" key="10">
    <source>
        <dbReference type="SAM" id="MobiDB-lite"/>
    </source>
</evidence>
<keyword evidence="7" id="KW-0963">Cytoplasm</keyword>
<reference evidence="12" key="1">
    <citation type="journal article" date="2014" name="Genome Announc.">
        <title>De novo whole-genome sequence and genome annotation of Lichtheimia ramosa.</title>
        <authorList>
            <person name="Linde J."/>
            <person name="Schwartze V."/>
            <person name="Binder U."/>
            <person name="Lass-Florl C."/>
            <person name="Voigt K."/>
            <person name="Horn F."/>
        </authorList>
    </citation>
    <scope>NUCLEOTIDE SEQUENCE</scope>
    <source>
        <strain evidence="12">JMRC FSU:6197</strain>
    </source>
</reference>
<evidence type="ECO:0000256" key="9">
    <source>
        <dbReference type="ARBA" id="ARBA00023242"/>
    </source>
</evidence>
<dbReference type="GO" id="GO:0005634">
    <property type="term" value="C:nucleus"/>
    <property type="evidence" value="ECO:0007669"/>
    <property type="project" value="UniProtKB-SubCell"/>
</dbReference>
<feature type="region of interest" description="Disordered" evidence="10">
    <location>
        <begin position="216"/>
        <end position="265"/>
    </location>
</feature>
<accession>A0A077WJI5</accession>
<dbReference type="EMBL" id="LK023324">
    <property type="protein sequence ID" value="CDS07490.1"/>
    <property type="molecule type" value="Genomic_DNA"/>
</dbReference>
<organism evidence="12">
    <name type="scientific">Lichtheimia ramosa</name>
    <dbReference type="NCBI Taxonomy" id="688394"/>
    <lineage>
        <taxon>Eukaryota</taxon>
        <taxon>Fungi</taxon>
        <taxon>Fungi incertae sedis</taxon>
        <taxon>Mucoromycota</taxon>
        <taxon>Mucoromycotina</taxon>
        <taxon>Mucoromycetes</taxon>
        <taxon>Mucorales</taxon>
        <taxon>Lichtheimiaceae</taxon>
        <taxon>Lichtheimia</taxon>
    </lineage>
</organism>
<feature type="compositionally biased region" description="Acidic residues" evidence="10">
    <location>
        <begin position="239"/>
        <end position="250"/>
    </location>
</feature>
<evidence type="ECO:0000313" key="12">
    <source>
        <dbReference type="EMBL" id="CDS07490.1"/>
    </source>
</evidence>
<protein>
    <recommendedName>
        <fullName evidence="5">Probable RNA polymerase II nuclear localization protein SLC7A6OS</fullName>
    </recommendedName>
</protein>
<keyword evidence="6" id="KW-0813">Transport</keyword>
<keyword evidence="8" id="KW-0653">Protein transport</keyword>
<dbReference type="InterPro" id="IPR013883">
    <property type="entry name" value="TF_Iwr1_dom"/>
</dbReference>
<dbReference type="AlphaFoldDB" id="A0A077WJI5"/>
<dbReference type="GO" id="GO:0032502">
    <property type="term" value="P:developmental process"/>
    <property type="evidence" value="ECO:0007669"/>
    <property type="project" value="TreeGrafter"/>
</dbReference>
<dbReference type="GO" id="GO:0005737">
    <property type="term" value="C:cytoplasm"/>
    <property type="evidence" value="ECO:0007669"/>
    <property type="project" value="UniProtKB-SubCell"/>
</dbReference>
<evidence type="ECO:0000259" key="11">
    <source>
        <dbReference type="Pfam" id="PF08574"/>
    </source>
</evidence>
<feature type="compositionally biased region" description="Acidic residues" evidence="10">
    <location>
        <begin position="216"/>
        <end position="231"/>
    </location>
</feature>
<comment type="subcellular location">
    <subcellularLocation>
        <location evidence="3">Cytoplasm</location>
    </subcellularLocation>
    <subcellularLocation>
        <location evidence="2">Nucleus</location>
    </subcellularLocation>
</comment>
<gene>
    <name evidence="12" type="ORF">LRAMOSA01439</name>
</gene>